<feature type="compositionally biased region" description="Basic and acidic residues" evidence="1">
    <location>
        <begin position="49"/>
        <end position="62"/>
    </location>
</feature>
<dbReference type="AlphaFoldDB" id="A0A0E9NGZ7"/>
<evidence type="ECO:0000256" key="2">
    <source>
        <dbReference type="SAM" id="Phobius"/>
    </source>
</evidence>
<feature type="region of interest" description="Disordered" evidence="1">
    <location>
        <begin position="49"/>
        <end position="77"/>
    </location>
</feature>
<keyword evidence="2" id="KW-1133">Transmembrane helix</keyword>
<keyword evidence="2" id="KW-0812">Transmembrane</keyword>
<proteinExistence type="predicted"/>
<dbReference type="InterPro" id="IPR021836">
    <property type="entry name" value="DUF3429"/>
</dbReference>
<protein>
    <recommendedName>
        <fullName evidence="5">Mitochondrial inner membrane protein 1</fullName>
    </recommendedName>
</protein>
<reference evidence="3 4" key="3">
    <citation type="journal article" date="2015" name="Genome Announc.">
        <title>Draft Genome Sequence of the Archiascomycetous Yeast Saitoella complicata.</title>
        <authorList>
            <person name="Yamauchi K."/>
            <person name="Kondo S."/>
            <person name="Hamamoto M."/>
            <person name="Takahashi Y."/>
            <person name="Ogura Y."/>
            <person name="Hayashi T."/>
            <person name="Nishida H."/>
        </authorList>
    </citation>
    <scope>NUCLEOTIDE SEQUENCE [LARGE SCALE GENOMIC DNA]</scope>
    <source>
        <strain evidence="3 4">NRRL Y-17804</strain>
    </source>
</reference>
<dbReference type="OMA" id="QIGYGAC"/>
<name>A0A0E9NGZ7_SAICN</name>
<comment type="caution">
    <text evidence="3">The sequence shown here is derived from an EMBL/GenBank/DDBJ whole genome shotgun (WGS) entry which is preliminary data.</text>
</comment>
<evidence type="ECO:0008006" key="5">
    <source>
        <dbReference type="Google" id="ProtNLM"/>
    </source>
</evidence>
<dbReference type="Proteomes" id="UP000033140">
    <property type="component" value="Unassembled WGS sequence"/>
</dbReference>
<keyword evidence="2" id="KW-0472">Membrane</keyword>
<evidence type="ECO:0000256" key="1">
    <source>
        <dbReference type="SAM" id="MobiDB-lite"/>
    </source>
</evidence>
<evidence type="ECO:0000313" key="4">
    <source>
        <dbReference type="Proteomes" id="UP000033140"/>
    </source>
</evidence>
<feature type="region of interest" description="Disordered" evidence="1">
    <location>
        <begin position="292"/>
        <end position="373"/>
    </location>
</feature>
<evidence type="ECO:0000313" key="3">
    <source>
        <dbReference type="EMBL" id="GAO48941.1"/>
    </source>
</evidence>
<feature type="compositionally biased region" description="Basic and acidic residues" evidence="1">
    <location>
        <begin position="310"/>
        <end position="366"/>
    </location>
</feature>
<feature type="transmembrane region" description="Helical" evidence="2">
    <location>
        <begin position="160"/>
        <end position="180"/>
    </location>
</feature>
<dbReference type="EMBL" id="BACD03000018">
    <property type="protein sequence ID" value="GAO48941.1"/>
    <property type="molecule type" value="Genomic_DNA"/>
</dbReference>
<organism evidence="3 4">
    <name type="scientific">Saitoella complicata (strain BCRC 22490 / CBS 7301 / JCM 7358 / NBRC 10748 / NRRL Y-17804)</name>
    <dbReference type="NCBI Taxonomy" id="698492"/>
    <lineage>
        <taxon>Eukaryota</taxon>
        <taxon>Fungi</taxon>
        <taxon>Dikarya</taxon>
        <taxon>Ascomycota</taxon>
        <taxon>Taphrinomycotina</taxon>
        <taxon>Taphrinomycotina incertae sedis</taxon>
        <taxon>Saitoella</taxon>
    </lineage>
</organism>
<dbReference type="Pfam" id="PF11911">
    <property type="entry name" value="DUF3429"/>
    <property type="match status" value="1"/>
</dbReference>
<reference evidence="3 4" key="2">
    <citation type="journal article" date="2014" name="J. Gen. Appl. Microbiol.">
        <title>The early diverging ascomycetous budding yeast Saitoella complicata has three histone deacetylases belonging to the Clr6, Hos2, and Rpd3 lineages.</title>
        <authorList>
            <person name="Nishida H."/>
            <person name="Matsumoto T."/>
            <person name="Kondo S."/>
            <person name="Hamamoto M."/>
            <person name="Yoshikawa H."/>
        </authorList>
    </citation>
    <scope>NUCLEOTIDE SEQUENCE [LARGE SCALE GENOMIC DNA]</scope>
    <source>
        <strain evidence="3 4">NRRL Y-17804</strain>
    </source>
</reference>
<sequence length="373" mass="41186">MLPRQSLRTINVNARLPFLRQAGWIGRQVPALSVRPFAQSFPALNKKDATSDLTKEKWDPKIPDSATTGTASNTRKDPVDALKDDVKAVAATFEGVPRDAQLAGVAGTIPYVVTSLAALYCGWDIQTAGKITEIGDVAQKMMIDPSVAHQLLAFLEPIQIGYGACILSFLGAIHWGLEFAKYGDAPSRLRYAVGVAPTLIAWPTVMLPAQFALSTQFVGFTVMYAIDSAMTKRGYTPRWYAQYRFMLTAVVCSSILFTLLAKGWMRSPEAADPGAIEQFKKYRSEEWANLDVAEGREHPQNPKSQTQVKQGERGQERPDKPKDDGKADVQGEGMKPSDKELDEEKKKDQNEKETKKTEKKEDKEQGKTGGSKK</sequence>
<feature type="transmembrane region" description="Helical" evidence="2">
    <location>
        <begin position="245"/>
        <end position="265"/>
    </location>
</feature>
<keyword evidence="4" id="KW-1185">Reference proteome</keyword>
<dbReference type="STRING" id="698492.A0A0E9NGZ7"/>
<gene>
    <name evidence="3" type="ORF">G7K_3102-t1</name>
</gene>
<accession>A0A0E9NGZ7</accession>
<reference evidence="3 4" key="1">
    <citation type="journal article" date="2011" name="J. Gen. Appl. Microbiol.">
        <title>Draft genome sequencing of the enigmatic yeast Saitoella complicata.</title>
        <authorList>
            <person name="Nishida H."/>
            <person name="Hamamoto M."/>
            <person name="Sugiyama J."/>
        </authorList>
    </citation>
    <scope>NUCLEOTIDE SEQUENCE [LARGE SCALE GENOMIC DNA]</scope>
    <source>
        <strain evidence="3 4">NRRL Y-17804</strain>
    </source>
</reference>
<dbReference type="PANTHER" id="PTHR15887:SF1">
    <property type="entry name" value="TRANSMEMBRANE PROTEIN 69"/>
    <property type="match status" value="1"/>
</dbReference>
<feature type="transmembrane region" description="Helical" evidence="2">
    <location>
        <begin position="200"/>
        <end position="224"/>
    </location>
</feature>
<dbReference type="PANTHER" id="PTHR15887">
    <property type="entry name" value="TRANSMEMBRANE PROTEIN 69"/>
    <property type="match status" value="1"/>
</dbReference>